<dbReference type="Pfam" id="PF12867">
    <property type="entry name" value="DinB_2"/>
    <property type="match status" value="1"/>
</dbReference>
<dbReference type="Proteomes" id="UP000316778">
    <property type="component" value="Unassembled WGS sequence"/>
</dbReference>
<sequence>MLQRQPQPGSWSMGQVYVHIIGDTAWFADQMEACLLNNINSEQEMHEHAKAIFRNNRFPDGPLENPANAGMPQPQSREALLQGLTAIHEKVNRLYARFDFSAATGKTEHPGFRFFNAAEWLQFAEMHMRHHQRQKQRIDDALFAR</sequence>
<dbReference type="SUPFAM" id="SSF109854">
    <property type="entry name" value="DinB/YfiT-like putative metalloenzymes"/>
    <property type="match status" value="1"/>
</dbReference>
<feature type="domain" description="DinB-like" evidence="1">
    <location>
        <begin position="2"/>
        <end position="134"/>
    </location>
</feature>
<name>A0A562T5Y3_CHIJA</name>
<dbReference type="InterPro" id="IPR034660">
    <property type="entry name" value="DinB/YfiT-like"/>
</dbReference>
<comment type="caution">
    <text evidence="2">The sequence shown here is derived from an EMBL/GenBank/DDBJ whole genome shotgun (WGS) entry which is preliminary data.</text>
</comment>
<reference evidence="2 3" key="1">
    <citation type="journal article" date="2013" name="Stand. Genomic Sci.">
        <title>Genomic Encyclopedia of Type Strains, Phase I: The one thousand microbial genomes (KMG-I) project.</title>
        <authorList>
            <person name="Kyrpides N.C."/>
            <person name="Woyke T."/>
            <person name="Eisen J.A."/>
            <person name="Garrity G."/>
            <person name="Lilburn T.G."/>
            <person name="Beck B.J."/>
            <person name="Whitman W.B."/>
            <person name="Hugenholtz P."/>
            <person name="Klenk H.P."/>
        </authorList>
    </citation>
    <scope>NUCLEOTIDE SEQUENCE [LARGE SCALE GENOMIC DNA]</scope>
    <source>
        <strain evidence="2 3">DSM 13484</strain>
    </source>
</reference>
<dbReference type="EMBL" id="VLLG01000003">
    <property type="protein sequence ID" value="TWI88949.1"/>
    <property type="molecule type" value="Genomic_DNA"/>
</dbReference>
<protein>
    <submittedName>
        <fullName evidence="2">DinB family protein</fullName>
    </submittedName>
</protein>
<dbReference type="AlphaFoldDB" id="A0A562T5Y3"/>
<evidence type="ECO:0000259" key="1">
    <source>
        <dbReference type="Pfam" id="PF12867"/>
    </source>
</evidence>
<keyword evidence="3" id="KW-1185">Reference proteome</keyword>
<accession>A0A562T5Y3</accession>
<dbReference type="Gene3D" id="1.20.120.450">
    <property type="entry name" value="dinb family like domain"/>
    <property type="match status" value="1"/>
</dbReference>
<proteinExistence type="predicted"/>
<dbReference type="InterPro" id="IPR024775">
    <property type="entry name" value="DinB-like"/>
</dbReference>
<evidence type="ECO:0000313" key="2">
    <source>
        <dbReference type="EMBL" id="TWI88949.1"/>
    </source>
</evidence>
<evidence type="ECO:0000313" key="3">
    <source>
        <dbReference type="Proteomes" id="UP000316778"/>
    </source>
</evidence>
<organism evidence="2 3">
    <name type="scientific">Chitinophaga japonensis</name>
    <name type="common">Flexibacter japonensis</name>
    <dbReference type="NCBI Taxonomy" id="104662"/>
    <lineage>
        <taxon>Bacteria</taxon>
        <taxon>Pseudomonadati</taxon>
        <taxon>Bacteroidota</taxon>
        <taxon>Chitinophagia</taxon>
        <taxon>Chitinophagales</taxon>
        <taxon>Chitinophagaceae</taxon>
        <taxon>Chitinophaga</taxon>
    </lineage>
</organism>
<gene>
    <name evidence="2" type="ORF">LX66_3039</name>
</gene>